<organism evidence="8 9">
    <name type="scientific">Tetraodon nigroviridis</name>
    <name type="common">Spotted green pufferfish</name>
    <name type="synonym">Chelonodon nigroviridis</name>
    <dbReference type="NCBI Taxonomy" id="99883"/>
    <lineage>
        <taxon>Eukaryota</taxon>
        <taxon>Metazoa</taxon>
        <taxon>Chordata</taxon>
        <taxon>Craniata</taxon>
        <taxon>Vertebrata</taxon>
        <taxon>Euteleostomi</taxon>
        <taxon>Actinopterygii</taxon>
        <taxon>Neopterygii</taxon>
        <taxon>Teleostei</taxon>
        <taxon>Neoteleostei</taxon>
        <taxon>Acanthomorphata</taxon>
        <taxon>Eupercaria</taxon>
        <taxon>Tetraodontiformes</taxon>
        <taxon>Tetradontoidea</taxon>
        <taxon>Tetraodontidae</taxon>
        <taxon>Tetraodon</taxon>
    </lineage>
</organism>
<dbReference type="Gene3D" id="3.40.30.10">
    <property type="entry name" value="Glutaredoxin"/>
    <property type="match status" value="1"/>
</dbReference>
<name>H3CWV2_TETNG</name>
<comment type="subcellular location">
    <subcellularLocation>
        <location evidence="1">Mitochondrion outer membrane</location>
    </subcellularLocation>
</comment>
<dbReference type="GO" id="GO:0007005">
    <property type="term" value="P:mitochondrion organization"/>
    <property type="evidence" value="ECO:0007669"/>
    <property type="project" value="TreeGrafter"/>
</dbReference>
<evidence type="ECO:0000259" key="7">
    <source>
        <dbReference type="Pfam" id="PF10568"/>
    </source>
</evidence>
<dbReference type="GO" id="GO:0001401">
    <property type="term" value="C:SAM complex"/>
    <property type="evidence" value="ECO:0007669"/>
    <property type="project" value="InterPro"/>
</dbReference>
<reference evidence="8" key="2">
    <citation type="submission" date="2025-08" db="UniProtKB">
        <authorList>
            <consortium name="Ensembl"/>
        </authorList>
    </citation>
    <scope>IDENTIFICATION</scope>
</reference>
<keyword evidence="4" id="KW-0653">Protein transport</keyword>
<dbReference type="CDD" id="cd03079">
    <property type="entry name" value="GST_N_Metaxin2"/>
    <property type="match status" value="1"/>
</dbReference>
<dbReference type="Gene3D" id="1.20.1050.10">
    <property type="match status" value="1"/>
</dbReference>
<keyword evidence="3" id="KW-1000">Mitochondrion outer membrane</keyword>
<keyword evidence="6" id="KW-0472">Membrane</keyword>
<evidence type="ECO:0000256" key="5">
    <source>
        <dbReference type="ARBA" id="ARBA00023128"/>
    </source>
</evidence>
<evidence type="ECO:0000313" key="8">
    <source>
        <dbReference type="Ensembl" id="ENSTNIP00000012736.1"/>
    </source>
</evidence>
<dbReference type="HOGENOM" id="CLU_044137_6_0_1"/>
<dbReference type="InterPro" id="IPR019564">
    <property type="entry name" value="Sam37/metaxin_N"/>
</dbReference>
<keyword evidence="2" id="KW-0813">Transport</keyword>
<dbReference type="PANTHER" id="PTHR12289">
    <property type="entry name" value="METAXIN RELATED"/>
    <property type="match status" value="1"/>
</dbReference>
<dbReference type="InterPro" id="IPR040079">
    <property type="entry name" value="Glutathione_S-Trfase"/>
</dbReference>
<accession>H3CWV2</accession>
<protein>
    <submittedName>
        <fullName evidence="8">Metaxin 2</fullName>
    </submittedName>
</protein>
<reference evidence="8" key="3">
    <citation type="submission" date="2025-09" db="UniProtKB">
        <authorList>
            <consortium name="Ensembl"/>
        </authorList>
    </citation>
    <scope>IDENTIFICATION</scope>
</reference>
<evidence type="ECO:0000256" key="2">
    <source>
        <dbReference type="ARBA" id="ARBA00022448"/>
    </source>
</evidence>
<evidence type="ECO:0000313" key="9">
    <source>
        <dbReference type="Proteomes" id="UP000007303"/>
    </source>
</evidence>
<dbReference type="Proteomes" id="UP000007303">
    <property type="component" value="Unassembled WGS sequence"/>
</dbReference>
<reference evidence="9" key="1">
    <citation type="journal article" date="2004" name="Nature">
        <title>Genome duplication in the teleost fish Tetraodon nigroviridis reveals the early vertebrate proto-karyotype.</title>
        <authorList>
            <person name="Jaillon O."/>
            <person name="Aury J.-M."/>
            <person name="Brunet F."/>
            <person name="Petit J.-L."/>
            <person name="Stange-Thomann N."/>
            <person name="Mauceli E."/>
            <person name="Bouneau L."/>
            <person name="Fischer C."/>
            <person name="Ozouf-Costaz C."/>
            <person name="Bernot A."/>
            <person name="Nicaud S."/>
            <person name="Jaffe D."/>
            <person name="Fisher S."/>
            <person name="Lutfalla G."/>
            <person name="Dossat C."/>
            <person name="Segurens B."/>
            <person name="Dasilva C."/>
            <person name="Salanoubat M."/>
            <person name="Levy M."/>
            <person name="Boudet N."/>
            <person name="Castellano S."/>
            <person name="Anthouard V."/>
            <person name="Jubin C."/>
            <person name="Castelli V."/>
            <person name="Katinka M."/>
            <person name="Vacherie B."/>
            <person name="Biemont C."/>
            <person name="Skalli Z."/>
            <person name="Cattolico L."/>
            <person name="Poulain J."/>
            <person name="De Berardinis V."/>
            <person name="Cruaud C."/>
            <person name="Duprat S."/>
            <person name="Brottier P."/>
            <person name="Coutanceau J.-P."/>
            <person name="Gouzy J."/>
            <person name="Parra G."/>
            <person name="Lardier G."/>
            <person name="Chapple C."/>
            <person name="McKernan K.J."/>
            <person name="McEwan P."/>
            <person name="Bosak S."/>
            <person name="Kellis M."/>
            <person name="Volff J.-N."/>
            <person name="Guigo R."/>
            <person name="Zody M.C."/>
            <person name="Mesirov J."/>
            <person name="Lindblad-Toh K."/>
            <person name="Birren B."/>
            <person name="Nusbaum C."/>
            <person name="Kahn D."/>
            <person name="Robinson-Rechavi M."/>
            <person name="Laudet V."/>
            <person name="Schachter V."/>
            <person name="Quetier F."/>
            <person name="Saurin W."/>
            <person name="Scarpelli C."/>
            <person name="Wincker P."/>
            <person name="Lander E.S."/>
            <person name="Weissenbach J."/>
            <person name="Roest Crollius H."/>
        </authorList>
    </citation>
    <scope>NUCLEOTIDE SEQUENCE [LARGE SCALE GENOMIC DNA]</scope>
</reference>
<dbReference type="InterPro" id="IPR050931">
    <property type="entry name" value="Mito_Protein_Transport_Metaxin"/>
</dbReference>
<keyword evidence="9" id="KW-1185">Reference proteome</keyword>
<dbReference type="AlphaFoldDB" id="H3CWV2"/>
<dbReference type="Ensembl" id="ENSTNIT00000012928.1">
    <property type="protein sequence ID" value="ENSTNIP00000012736.1"/>
    <property type="gene ID" value="ENSTNIG00000009847.1"/>
</dbReference>
<dbReference type="SUPFAM" id="SSF47616">
    <property type="entry name" value="GST C-terminal domain-like"/>
    <property type="match status" value="1"/>
</dbReference>
<evidence type="ECO:0000256" key="1">
    <source>
        <dbReference type="ARBA" id="ARBA00004294"/>
    </source>
</evidence>
<dbReference type="PANTHER" id="PTHR12289:SF38">
    <property type="entry name" value="METAXIN-2"/>
    <property type="match status" value="1"/>
</dbReference>
<dbReference type="SFLD" id="SFLDG01180">
    <property type="entry name" value="SUF1"/>
    <property type="match status" value="2"/>
</dbReference>
<proteinExistence type="predicted"/>
<feature type="domain" description="Mitochondrial outer membrane transport complex Sam37/metaxin N-terminal" evidence="7">
    <location>
        <begin position="41"/>
        <end position="159"/>
    </location>
</feature>
<evidence type="ECO:0000256" key="3">
    <source>
        <dbReference type="ARBA" id="ARBA00022787"/>
    </source>
</evidence>
<dbReference type="InterPro" id="IPR036282">
    <property type="entry name" value="Glutathione-S-Trfase_C_sf"/>
</dbReference>
<sequence>MSLAAEAFVSQIAAAEPWPESATLYQPLKEDQILLSDCASSLAVQAYLRMCGLPVEVVCKANAEYMSPSGKIPFIHVGNQVVSELGPIVQFTKAKGHSLSDGLDDVQRAEMKAYMELVNNMLLTAELYIQWCDDATAAEITRPRYSSPYSWPLSSLLAYQCCQALSQRLGTQPFFFNKQPTELDALVFGHLFTILTTRLTSTELAERIKSHSNLLSFCRRIEQTYFEDKSS</sequence>
<evidence type="ECO:0000256" key="6">
    <source>
        <dbReference type="ARBA" id="ARBA00023136"/>
    </source>
</evidence>
<dbReference type="SFLD" id="SFLDS00019">
    <property type="entry name" value="Glutathione_Transferase_(cytos"/>
    <property type="match status" value="2"/>
</dbReference>
<dbReference type="GO" id="GO:0015031">
    <property type="term" value="P:protein transport"/>
    <property type="evidence" value="ECO:0007669"/>
    <property type="project" value="UniProtKB-KW"/>
</dbReference>
<dbReference type="GeneTree" id="ENSGT00950000182919"/>
<dbReference type="Pfam" id="PF10568">
    <property type="entry name" value="Tom37"/>
    <property type="match status" value="1"/>
</dbReference>
<evidence type="ECO:0000256" key="4">
    <source>
        <dbReference type="ARBA" id="ARBA00022927"/>
    </source>
</evidence>
<keyword evidence="5" id="KW-0496">Mitochondrion</keyword>